<feature type="transmembrane region" description="Helical" evidence="1">
    <location>
        <begin position="134"/>
        <end position="163"/>
    </location>
</feature>
<keyword evidence="1" id="KW-0472">Membrane</keyword>
<keyword evidence="5" id="KW-1185">Reference proteome</keyword>
<accession>A0A318RKR4</accession>
<feature type="transmembrane region" description="Helical" evidence="1">
    <location>
        <begin position="94"/>
        <end position="114"/>
    </location>
</feature>
<feature type="transmembrane region" description="Helical" evidence="1">
    <location>
        <begin position="175"/>
        <end position="196"/>
    </location>
</feature>
<dbReference type="InterPro" id="IPR012037">
    <property type="entry name" value="Alpha/beta-hydrolase_fam"/>
</dbReference>
<evidence type="ECO:0000313" key="5">
    <source>
        <dbReference type="Proteomes" id="UP000247591"/>
    </source>
</evidence>
<feature type="domain" description="Alpha/beta-hydrolase catalytic" evidence="2">
    <location>
        <begin position="269"/>
        <end position="557"/>
    </location>
</feature>
<feature type="transmembrane region" description="Helical" evidence="1">
    <location>
        <begin position="61"/>
        <end position="82"/>
    </location>
</feature>
<dbReference type="Proteomes" id="UP000247591">
    <property type="component" value="Unassembled WGS sequence"/>
</dbReference>
<gene>
    <name evidence="4" type="ORF">DFR67_104197</name>
</gene>
<sequence length="564" mass="61664">METTDTAVDSNPETTPSPPWWRRQLNRYAYSGMAVAVVLLLLSLTPSLLPRGPLFQGVVSGGSAAVGYALGVFGAWLAGFMMSRTEPWPSPNRGWWIGLGAASAVCIPLMFYWFSVWQSEVRDLMAVEHLRWTAYPTSVVITIVVFVILMTIGQAWGALVRLLVRRLNRIAPPRISAFVGAAVVVAITVVVLNGVVARYSMEWLNSTFAAVNDETTADSSPPTSTVRSGGPGSFVSWGSLGKQGRIFVSNGPDQNALEDFNGAPAMEPVRAFVGLGSGDNLRANAELAARELERAGGLDRAVVAVASTTGTGWINRATVDSLEYMYNGDTATVSMQYSYLPSWLSFLVDQERARQAGQALFEAVSKRVQDMPEAEQPKLVVFGESLGSFGGESAFGTIPDVAARTDGALFVGPTFNNTLWDDTSGNRDPGSPEWLPVYENGENVRFIAEESDLRRPDAPWEENRRVVYLQHASDPIAWWSPNLILQKPDWLREDRGRDVLSSMQWIPFVTFLQVSADMAVATGVPDGHGHNYLSAIPYAWSAILQPPGWTDQRTEELLPLLTRD</sequence>
<evidence type="ECO:0000259" key="3">
    <source>
        <dbReference type="Pfam" id="PF15420"/>
    </source>
</evidence>
<evidence type="ECO:0000259" key="2">
    <source>
        <dbReference type="Pfam" id="PF10081"/>
    </source>
</evidence>
<dbReference type="EMBL" id="QJSP01000004">
    <property type="protein sequence ID" value="PYE18618.1"/>
    <property type="molecule type" value="Genomic_DNA"/>
</dbReference>
<comment type="caution">
    <text evidence="4">The sequence shown here is derived from an EMBL/GenBank/DDBJ whole genome shotgun (WGS) entry which is preliminary data.</text>
</comment>
<dbReference type="InterPro" id="IPR027787">
    <property type="entry name" value="Alpha/beta-hydrolase_catalytic"/>
</dbReference>
<feature type="transmembrane region" description="Helical" evidence="1">
    <location>
        <begin position="28"/>
        <end position="49"/>
    </location>
</feature>
<evidence type="ECO:0000256" key="1">
    <source>
        <dbReference type="SAM" id="Phobius"/>
    </source>
</evidence>
<name>A0A318RKR4_WILLI</name>
<dbReference type="RefSeq" id="WP_425451259.1">
    <property type="nucleotide sequence ID" value="NZ_QJSP01000004.1"/>
</dbReference>
<dbReference type="PIRSF" id="PIRSF007542">
    <property type="entry name" value="UCP007542"/>
    <property type="match status" value="1"/>
</dbReference>
<feature type="domain" description="Alpha/beta-hydrolase N-terminal" evidence="3">
    <location>
        <begin position="44"/>
        <end position="252"/>
    </location>
</feature>
<keyword evidence="1" id="KW-0812">Transmembrane</keyword>
<protein>
    <submittedName>
        <fullName evidence="4">Putative membrane protein</fullName>
    </submittedName>
</protein>
<dbReference type="InterPro" id="IPR027788">
    <property type="entry name" value="Alpha/beta-hydrolase_N_dom"/>
</dbReference>
<dbReference type="Pfam" id="PF10081">
    <property type="entry name" value="Abhydrolase_9"/>
    <property type="match status" value="1"/>
</dbReference>
<proteinExistence type="predicted"/>
<reference evidence="4 5" key="1">
    <citation type="submission" date="2018-06" db="EMBL/GenBank/DDBJ databases">
        <title>Genomic Encyclopedia of Type Strains, Phase IV (KMG-IV): sequencing the most valuable type-strain genomes for metagenomic binning, comparative biology and taxonomic classification.</title>
        <authorList>
            <person name="Goeker M."/>
        </authorList>
    </citation>
    <scope>NUCLEOTIDE SEQUENCE [LARGE SCALE GENOMIC DNA]</scope>
    <source>
        <strain evidence="4 5">DSM 45521</strain>
    </source>
</reference>
<evidence type="ECO:0000313" key="4">
    <source>
        <dbReference type="EMBL" id="PYE18618.1"/>
    </source>
</evidence>
<keyword evidence="1" id="KW-1133">Transmembrane helix</keyword>
<organism evidence="4 5">
    <name type="scientific">Williamsia limnetica</name>
    <dbReference type="NCBI Taxonomy" id="882452"/>
    <lineage>
        <taxon>Bacteria</taxon>
        <taxon>Bacillati</taxon>
        <taxon>Actinomycetota</taxon>
        <taxon>Actinomycetes</taxon>
        <taxon>Mycobacteriales</taxon>
        <taxon>Nocardiaceae</taxon>
        <taxon>Williamsia</taxon>
    </lineage>
</organism>
<dbReference type="AlphaFoldDB" id="A0A318RKR4"/>
<dbReference type="Pfam" id="PF15420">
    <property type="entry name" value="Abhydrolase_9_N"/>
    <property type="match status" value="1"/>
</dbReference>